<name>A0A2G5I554_CERBT</name>
<comment type="caution">
    <text evidence="2">The sequence shown here is derived from an EMBL/GenBank/DDBJ whole genome shotgun (WGS) entry which is preliminary data.</text>
</comment>
<feature type="non-terminal residue" evidence="2">
    <location>
        <position position="1"/>
    </location>
</feature>
<feature type="region of interest" description="Disordered" evidence="1">
    <location>
        <begin position="42"/>
        <end position="62"/>
    </location>
</feature>
<dbReference type="Proteomes" id="UP000230605">
    <property type="component" value="Chromosome 3"/>
</dbReference>
<dbReference type="EMBL" id="LKMD01000101">
    <property type="protein sequence ID" value="PIA99888.1"/>
    <property type="molecule type" value="Genomic_DNA"/>
</dbReference>
<protein>
    <submittedName>
        <fullName evidence="2">Uncharacterized protein</fullName>
    </submittedName>
</protein>
<sequence>FIIEDECIVQNVSSSSQSGLERSPFSDLGSHLDSFGDYTRLRQGRSSRKEEEAGSNGTQGTLLALPHHTTLKRITRRTSTLSRLTATPLSHRQSQRCAILQDAIYFYISPFRERRYARSSEACPPRLQSWRKQVLQRPNETELQRRSRRQWVLLRRGSELVLLYGWISSTLSEVRSSHELRPAKWLHGFEQWRGG</sequence>
<reference evidence="2 3" key="1">
    <citation type="submission" date="2015-10" db="EMBL/GenBank/DDBJ databases">
        <title>The cercosporin biosynthetic gene cluster was horizontally transferred to several fungal lineages and shown to be expanded in Cercospora beticola based on microsynteny with recipient genomes.</title>
        <authorList>
            <person name="De Jonge R."/>
            <person name="Ebert M.K."/>
            <person name="Suttle J.C."/>
            <person name="Jurick Ii W.M."/>
            <person name="Secor G.A."/>
            <person name="Thomma B.P."/>
            <person name="Van De Peer Y."/>
            <person name="Bolton M.D."/>
        </authorList>
    </citation>
    <scope>NUCLEOTIDE SEQUENCE [LARGE SCALE GENOMIC DNA]</scope>
    <source>
        <strain evidence="2 3">09-40</strain>
    </source>
</reference>
<dbReference type="AlphaFoldDB" id="A0A2G5I554"/>
<evidence type="ECO:0000313" key="3">
    <source>
        <dbReference type="Proteomes" id="UP000230605"/>
    </source>
</evidence>
<organism evidence="2 3">
    <name type="scientific">Cercospora beticola</name>
    <name type="common">Sugarbeet leaf spot fungus</name>
    <dbReference type="NCBI Taxonomy" id="122368"/>
    <lineage>
        <taxon>Eukaryota</taxon>
        <taxon>Fungi</taxon>
        <taxon>Dikarya</taxon>
        <taxon>Ascomycota</taxon>
        <taxon>Pezizomycotina</taxon>
        <taxon>Dothideomycetes</taxon>
        <taxon>Dothideomycetidae</taxon>
        <taxon>Mycosphaerellales</taxon>
        <taxon>Mycosphaerellaceae</taxon>
        <taxon>Cercospora</taxon>
    </lineage>
</organism>
<evidence type="ECO:0000313" key="2">
    <source>
        <dbReference type="EMBL" id="PIA99888.1"/>
    </source>
</evidence>
<evidence type="ECO:0000256" key="1">
    <source>
        <dbReference type="SAM" id="MobiDB-lite"/>
    </source>
</evidence>
<proteinExistence type="predicted"/>
<accession>A0A2G5I554</accession>
<gene>
    <name evidence="2" type="ORF">CB0940_03766</name>
</gene>